<dbReference type="Gene3D" id="3.30.1330.230">
    <property type="match status" value="1"/>
</dbReference>
<dbReference type="InterPro" id="IPR003776">
    <property type="entry name" value="YcaO-like_dom"/>
</dbReference>
<protein>
    <submittedName>
        <fullName evidence="2">Ribosomal protein S12 methylthiotransferase accessory factor</fullName>
    </submittedName>
</protein>
<dbReference type="EMBL" id="JACDUR010000001">
    <property type="protein sequence ID" value="MBA2888939.1"/>
    <property type="molecule type" value="Genomic_DNA"/>
</dbReference>
<keyword evidence="2" id="KW-0689">Ribosomal protein</keyword>
<organism evidence="2 3">
    <name type="scientific">Nonomuraea soli</name>
    <dbReference type="NCBI Taxonomy" id="1032476"/>
    <lineage>
        <taxon>Bacteria</taxon>
        <taxon>Bacillati</taxon>
        <taxon>Actinomycetota</taxon>
        <taxon>Actinomycetes</taxon>
        <taxon>Streptosporangiales</taxon>
        <taxon>Streptosporangiaceae</taxon>
        <taxon>Nonomuraea</taxon>
    </lineage>
</organism>
<dbReference type="PROSITE" id="PS51664">
    <property type="entry name" value="YCAO"/>
    <property type="match status" value="1"/>
</dbReference>
<evidence type="ECO:0000313" key="2">
    <source>
        <dbReference type="EMBL" id="MBA2888939.1"/>
    </source>
</evidence>
<keyword evidence="2" id="KW-0808">Transferase</keyword>
<evidence type="ECO:0000313" key="3">
    <source>
        <dbReference type="Proteomes" id="UP000530928"/>
    </source>
</evidence>
<keyword evidence="2" id="KW-0687">Ribonucleoprotein</keyword>
<dbReference type="Gene3D" id="3.30.160.660">
    <property type="match status" value="1"/>
</dbReference>
<comment type="caution">
    <text evidence="2">The sequence shown here is derived from an EMBL/GenBank/DDBJ whole genome shotgun (WGS) entry which is preliminary data.</text>
</comment>
<feature type="domain" description="YcaO" evidence="1">
    <location>
        <begin position="4"/>
        <end position="359"/>
    </location>
</feature>
<dbReference type="Gene3D" id="3.30.40.250">
    <property type="match status" value="1"/>
</dbReference>
<dbReference type="Pfam" id="PF02624">
    <property type="entry name" value="YcaO"/>
    <property type="match status" value="1"/>
</dbReference>
<evidence type="ECO:0000259" key="1">
    <source>
        <dbReference type="PROSITE" id="PS51664"/>
    </source>
</evidence>
<name>A0A7W0HMM8_9ACTN</name>
<dbReference type="PANTHER" id="PTHR37809:SF1">
    <property type="entry name" value="RIBOSOMAL PROTEIN S12 METHYLTHIOTRANSFERASE ACCESSORY FACTOR YCAO"/>
    <property type="match status" value="1"/>
</dbReference>
<sequence>MGIGRLLDDDALARRIAIAEAAERYAGLRPHPATITATADEVATFDLSRVPLCSPEEYGRRDCPLEPPDPSVPIRWVAGTDLHSGSPAWIPAVMACYGLRPGPGERFACQISTGHAVHTDREAALLAGVLEVVERDAIALAWQLRLPLPPLEESAYTRDVRYLLDRSARRFLTTHLFDATTDLGVPTVCVLQAAPHDPAIVHLLGGSVGSTPGQAAEKALIEMITFRFSCYTGAREHAAGSALAMARPERGAAFSFLTEDLTERGPSGLARPLAADGLRDVLGRLARLGMRAYAVDRTTSELRDAGLHAVAVIVPELQPVSPWPHAQFRAHSRLREAPARMGFAARTREEVNPWPQPFA</sequence>
<dbReference type="RefSeq" id="WP_181607547.1">
    <property type="nucleotide sequence ID" value="NZ_BAABAM010000001.1"/>
</dbReference>
<accession>A0A7W0HMM8</accession>
<proteinExistence type="predicted"/>
<dbReference type="NCBIfam" id="TIGR03604">
    <property type="entry name" value="TOMM_cyclo_SagD"/>
    <property type="match status" value="1"/>
</dbReference>
<dbReference type="AlphaFoldDB" id="A0A7W0HMM8"/>
<gene>
    <name evidence="2" type="ORF">HNR30_000274</name>
</gene>
<dbReference type="GO" id="GO:0005840">
    <property type="term" value="C:ribosome"/>
    <property type="evidence" value="ECO:0007669"/>
    <property type="project" value="UniProtKB-KW"/>
</dbReference>
<reference evidence="2 3" key="1">
    <citation type="submission" date="2020-07" db="EMBL/GenBank/DDBJ databases">
        <title>Genomic Encyclopedia of Type Strains, Phase IV (KMG-IV): sequencing the most valuable type-strain genomes for metagenomic binning, comparative biology and taxonomic classification.</title>
        <authorList>
            <person name="Goeker M."/>
        </authorList>
    </citation>
    <scope>NUCLEOTIDE SEQUENCE [LARGE SCALE GENOMIC DNA]</scope>
    <source>
        <strain evidence="2 3">DSM 45533</strain>
    </source>
</reference>
<dbReference type="GO" id="GO:0016740">
    <property type="term" value="F:transferase activity"/>
    <property type="evidence" value="ECO:0007669"/>
    <property type="project" value="UniProtKB-KW"/>
</dbReference>
<keyword evidence="3" id="KW-1185">Reference proteome</keyword>
<dbReference type="InterPro" id="IPR027624">
    <property type="entry name" value="TOMM_cyclo_SagD"/>
</dbReference>
<dbReference type="Proteomes" id="UP000530928">
    <property type="component" value="Unassembled WGS sequence"/>
</dbReference>
<dbReference type="PANTHER" id="PTHR37809">
    <property type="entry name" value="RIBOSOMAL PROTEIN S12 METHYLTHIOTRANSFERASE ACCESSORY FACTOR YCAO"/>
    <property type="match status" value="1"/>
</dbReference>